<protein>
    <submittedName>
        <fullName evidence="1">Uncharacterized protein</fullName>
    </submittedName>
</protein>
<sequence>MNEPSLRGRAPTVELRRTTVTLKCSHPFVIPEDLVKSLTAALQTKNLEVQLNTGSKVCASSSTVLDVDASPEATKDLVVKFKSAGPMFSSSRVDAMMNFYQLKKNTVNWKSDVSWLKDDWSATHSAGDDGKAQAAITNLKLTATFLKTEKD</sequence>
<evidence type="ECO:0000313" key="2">
    <source>
        <dbReference type="Proteomes" id="UP000697107"/>
    </source>
</evidence>
<accession>A0A8T1FK30</accession>
<dbReference type="AlphaFoldDB" id="A0A8T1FK30"/>
<proteinExistence type="predicted"/>
<dbReference type="Proteomes" id="UP000697107">
    <property type="component" value="Unassembled WGS sequence"/>
</dbReference>
<reference evidence="1" key="1">
    <citation type="submission" date="2018-10" db="EMBL/GenBank/DDBJ databases">
        <title>Effector identification in a new, highly contiguous assembly of the strawberry crown rot pathogen Phytophthora cactorum.</title>
        <authorList>
            <person name="Armitage A.D."/>
            <person name="Nellist C.F."/>
            <person name="Bates H."/>
            <person name="Vickerstaff R.J."/>
            <person name="Harrison R.J."/>
        </authorList>
    </citation>
    <scope>NUCLEOTIDE SEQUENCE</scope>
    <source>
        <strain evidence="1">P415</strain>
    </source>
</reference>
<evidence type="ECO:0000313" key="1">
    <source>
        <dbReference type="EMBL" id="KAG2977174.1"/>
    </source>
</evidence>
<organism evidence="1 2">
    <name type="scientific">Phytophthora cactorum</name>
    <dbReference type="NCBI Taxonomy" id="29920"/>
    <lineage>
        <taxon>Eukaryota</taxon>
        <taxon>Sar</taxon>
        <taxon>Stramenopiles</taxon>
        <taxon>Oomycota</taxon>
        <taxon>Peronosporomycetes</taxon>
        <taxon>Peronosporales</taxon>
        <taxon>Peronosporaceae</taxon>
        <taxon>Phytophthora</taxon>
    </lineage>
</organism>
<dbReference type="EMBL" id="RCML01000434">
    <property type="protein sequence ID" value="KAG2977174.1"/>
    <property type="molecule type" value="Genomic_DNA"/>
</dbReference>
<gene>
    <name evidence="1" type="ORF">PC118_g13019</name>
</gene>
<name>A0A8T1FK30_9STRA</name>
<comment type="caution">
    <text evidence="1">The sequence shown here is derived from an EMBL/GenBank/DDBJ whole genome shotgun (WGS) entry which is preliminary data.</text>
</comment>